<comment type="similarity">
    <text evidence="1 5">Belongs to the universal ribosomal protein uS9 family.</text>
</comment>
<evidence type="ECO:0000256" key="3">
    <source>
        <dbReference type="ARBA" id="ARBA00023274"/>
    </source>
</evidence>
<dbReference type="NCBIfam" id="NF001099">
    <property type="entry name" value="PRK00132.1"/>
    <property type="match status" value="1"/>
</dbReference>
<dbReference type="GO" id="GO:0003735">
    <property type="term" value="F:structural constituent of ribosome"/>
    <property type="evidence" value="ECO:0007669"/>
    <property type="project" value="InterPro"/>
</dbReference>
<sequence>MANKFYGTGRRKTSVARVTLVEGSGKYTFNGKDISQYFPSPSMKMTIEKPFKVVNMESNFDVIVNVSGSGLSAQSDAVSLGISRALLEVDQNLRPKLKKAGLLTRDARKVERKKYGLKKARRAEQFTKR</sequence>
<dbReference type="AlphaFoldDB" id="S5DQY5"/>
<dbReference type="GO" id="GO:0003723">
    <property type="term" value="F:RNA binding"/>
    <property type="evidence" value="ECO:0007669"/>
    <property type="project" value="TreeGrafter"/>
</dbReference>
<dbReference type="Pfam" id="PF00380">
    <property type="entry name" value="Ribosomal_S9"/>
    <property type="match status" value="1"/>
</dbReference>
<dbReference type="InterPro" id="IPR000754">
    <property type="entry name" value="Ribosomal_uS9"/>
</dbReference>
<dbReference type="Gene3D" id="3.30.230.10">
    <property type="match status" value="1"/>
</dbReference>
<evidence type="ECO:0000256" key="5">
    <source>
        <dbReference type="HAMAP-Rule" id="MF_00532"/>
    </source>
</evidence>
<dbReference type="InterPro" id="IPR020568">
    <property type="entry name" value="Ribosomal_Su5_D2-typ_SF"/>
</dbReference>
<evidence type="ECO:0000256" key="4">
    <source>
        <dbReference type="ARBA" id="ARBA00035259"/>
    </source>
</evidence>
<gene>
    <name evidence="5" type="primary">rpsI</name>
</gene>
<keyword evidence="2 5" id="KW-0689">Ribosomal protein</keyword>
<dbReference type="GO" id="GO:0006412">
    <property type="term" value="P:translation"/>
    <property type="evidence" value="ECO:0007669"/>
    <property type="project" value="UniProtKB-UniRule"/>
</dbReference>
<protein>
    <recommendedName>
        <fullName evidence="4 5">Small ribosomal subunit protein uS9</fullName>
    </recommendedName>
</protein>
<dbReference type="GO" id="GO:0022627">
    <property type="term" value="C:cytosolic small ribosomal subunit"/>
    <property type="evidence" value="ECO:0007669"/>
    <property type="project" value="TreeGrafter"/>
</dbReference>
<dbReference type="InterPro" id="IPR014721">
    <property type="entry name" value="Ribsml_uS5_D2-typ_fold_subgr"/>
</dbReference>
<dbReference type="PANTHER" id="PTHR21569:SF1">
    <property type="entry name" value="SMALL RIBOSOMAL SUBUNIT PROTEIN US9M"/>
    <property type="match status" value="1"/>
</dbReference>
<keyword evidence="3 5" id="KW-0687">Ribonucleoprotein</keyword>
<proteinExistence type="inferred from homology"/>
<dbReference type="FunFam" id="3.30.230.10:FF:000001">
    <property type="entry name" value="30S ribosomal protein S9"/>
    <property type="match status" value="1"/>
</dbReference>
<dbReference type="HAMAP" id="MF_00532_B">
    <property type="entry name" value="Ribosomal_uS9_B"/>
    <property type="match status" value="1"/>
</dbReference>
<evidence type="ECO:0000256" key="1">
    <source>
        <dbReference type="ARBA" id="ARBA00005251"/>
    </source>
</evidence>
<dbReference type="InterPro" id="IPR023035">
    <property type="entry name" value="Ribosomal_uS9_bac/plastid"/>
</dbReference>
<dbReference type="PANTHER" id="PTHR21569">
    <property type="entry name" value="RIBOSOMAL PROTEIN S9"/>
    <property type="match status" value="1"/>
</dbReference>
<dbReference type="SUPFAM" id="SSF54211">
    <property type="entry name" value="Ribosomal protein S5 domain 2-like"/>
    <property type="match status" value="1"/>
</dbReference>
<organism evidence="6">
    <name type="scientific">Candidatus Actinomarina minuta</name>
    <dbReference type="NCBI Taxonomy" id="1389454"/>
    <lineage>
        <taxon>Bacteria</taxon>
        <taxon>Bacillati</taxon>
        <taxon>Actinomycetota</taxon>
        <taxon>Actinomycetes</taxon>
        <taxon>Candidatus Actinomarinidae</taxon>
        <taxon>Candidatus Actinomarinales</taxon>
        <taxon>Candidatus Actinomarineae</taxon>
        <taxon>Candidatus Actinomarinaceae</taxon>
        <taxon>Candidatus Actinomarina</taxon>
    </lineage>
</organism>
<evidence type="ECO:0000313" key="6">
    <source>
        <dbReference type="EMBL" id="AGQ20068.1"/>
    </source>
</evidence>
<dbReference type="EMBL" id="KC811150">
    <property type="protein sequence ID" value="AGQ20068.1"/>
    <property type="molecule type" value="Genomic_DNA"/>
</dbReference>
<evidence type="ECO:0000256" key="2">
    <source>
        <dbReference type="ARBA" id="ARBA00022980"/>
    </source>
</evidence>
<name>S5DQY5_9ACTN</name>
<accession>S5DQY5</accession>
<reference evidence="6" key="1">
    <citation type="journal article" date="2013" name="Sci. Rep.">
        <title>Metagenomics uncovers a new group of low GC and ultra-small marine Actinobacteria.</title>
        <authorList>
            <person name="Ghai R."/>
            <person name="Mizuno C.M."/>
            <person name="Picazo A."/>
            <person name="Camacho A."/>
            <person name="Rodriguez-Valera F."/>
        </authorList>
    </citation>
    <scope>NUCLEOTIDE SEQUENCE</scope>
</reference>